<feature type="transmembrane region" description="Helical" evidence="7">
    <location>
        <begin position="273"/>
        <end position="296"/>
    </location>
</feature>
<feature type="transmembrane region" description="Helical" evidence="7">
    <location>
        <begin position="441"/>
        <end position="460"/>
    </location>
</feature>
<evidence type="ECO:0000259" key="8">
    <source>
        <dbReference type="Pfam" id="PF00324"/>
    </source>
</evidence>
<feature type="transmembrane region" description="Helical" evidence="7">
    <location>
        <begin position="231"/>
        <end position="252"/>
    </location>
</feature>
<name>A0A2N5M2N3_9BACI</name>
<proteinExistence type="predicted"/>
<keyword evidence="3 7" id="KW-0812">Transmembrane</keyword>
<comment type="caution">
    <text evidence="9">The sequence shown here is derived from an EMBL/GenBank/DDBJ whole genome shotgun (WGS) entry which is preliminary data.</text>
</comment>
<keyword evidence="6 7" id="KW-0472">Membrane</keyword>
<feature type="domain" description="Amino acid permease/ SLC12A" evidence="8">
    <location>
        <begin position="50"/>
        <end position="500"/>
    </location>
</feature>
<keyword evidence="5 7" id="KW-1133">Transmembrane helix</keyword>
<evidence type="ECO:0000313" key="9">
    <source>
        <dbReference type="EMBL" id="PLT28628.1"/>
    </source>
</evidence>
<feature type="transmembrane region" description="Helical" evidence="7">
    <location>
        <begin position="369"/>
        <end position="390"/>
    </location>
</feature>
<dbReference type="PIRSF" id="PIRSF006060">
    <property type="entry name" value="AA_transporter"/>
    <property type="match status" value="1"/>
</dbReference>
<evidence type="ECO:0000256" key="4">
    <source>
        <dbReference type="ARBA" id="ARBA00022970"/>
    </source>
</evidence>
<dbReference type="GO" id="GO:0015171">
    <property type="term" value="F:amino acid transmembrane transporter activity"/>
    <property type="evidence" value="ECO:0007669"/>
    <property type="project" value="TreeGrafter"/>
</dbReference>
<dbReference type="GO" id="GO:0016020">
    <property type="term" value="C:membrane"/>
    <property type="evidence" value="ECO:0007669"/>
    <property type="project" value="UniProtKB-SubCell"/>
</dbReference>
<feature type="transmembrane region" description="Helical" evidence="7">
    <location>
        <begin position="160"/>
        <end position="178"/>
    </location>
</feature>
<gene>
    <name evidence="9" type="ORF">CUU66_17590</name>
</gene>
<accession>A0A2N5M2N3</accession>
<feature type="transmembrane region" description="Helical" evidence="7">
    <location>
        <begin position="396"/>
        <end position="421"/>
    </location>
</feature>
<dbReference type="Gene3D" id="1.20.1740.10">
    <property type="entry name" value="Amino acid/polyamine transporter I"/>
    <property type="match status" value="1"/>
</dbReference>
<comment type="subcellular location">
    <subcellularLocation>
        <location evidence="1">Membrane</location>
        <topology evidence="1">Multi-pass membrane protein</topology>
    </subcellularLocation>
</comment>
<sequence>MIRTIYKPSILRRLFLFSAPSKYIRKGELTLGKNTPQTVTQLKRSLKTRHLTMISLGGTIGTGLFLASGGAIHNAGPGGALAAYAAIGIMVYFLMTGLAEMAAYMPVAGSFRVYSSKFVDPAFGFAMGWNYWYNWAITIAAELAAVTLIMKFWFPDSPSLLWSGLCLAIMFLLNYLSAKGFGEAEFWFSLIKVITVIVFIIVGILLVFGIMGGEAAGFKNFTIEDAPFNGGFMAILGIFMAAGFSFQGTELLGVAAGESEEPEKNIPKAIKSVFWRILLFYILAIFVIGLLIPYTNEDLLRGEIAVSPFTLIFERAGIAFAASVMNAIILTAVLSAGNSGMYASARMLWDLAREGHAPKFLGNLNKRGVPVNALIVTALVGTLAFLASLFGEGTVYVWLLNASGMSGFIAWVGIAISHYRFRKAFIAQGRDLNELPYRAKWFPFGPLFAFALCIIVILGQNYGAFFGDSIDWNGVMVSYIGLPLFLILWLGYKFAKKTKVISLDQVDLNNKN</sequence>
<feature type="transmembrane region" description="Helical" evidence="7">
    <location>
        <begin position="51"/>
        <end position="72"/>
    </location>
</feature>
<feature type="transmembrane region" description="Helical" evidence="7">
    <location>
        <begin position="84"/>
        <end position="111"/>
    </location>
</feature>
<dbReference type="AlphaFoldDB" id="A0A2N5M2N3"/>
<dbReference type="InterPro" id="IPR050524">
    <property type="entry name" value="APC_YAT"/>
</dbReference>
<evidence type="ECO:0000313" key="10">
    <source>
        <dbReference type="Proteomes" id="UP000234748"/>
    </source>
</evidence>
<dbReference type="EMBL" id="PGUY01000055">
    <property type="protein sequence ID" value="PLT28628.1"/>
    <property type="molecule type" value="Genomic_DNA"/>
</dbReference>
<feature type="transmembrane region" description="Helical" evidence="7">
    <location>
        <begin position="132"/>
        <end position="154"/>
    </location>
</feature>
<evidence type="ECO:0000256" key="1">
    <source>
        <dbReference type="ARBA" id="ARBA00004141"/>
    </source>
</evidence>
<evidence type="ECO:0000256" key="3">
    <source>
        <dbReference type="ARBA" id="ARBA00022692"/>
    </source>
</evidence>
<dbReference type="FunFam" id="1.20.1740.10:FF:000001">
    <property type="entry name" value="Amino acid permease"/>
    <property type="match status" value="1"/>
</dbReference>
<dbReference type="PANTHER" id="PTHR43341:SF1">
    <property type="entry name" value="GENERAL AMINO-ACID PERMEASE GAP1"/>
    <property type="match status" value="1"/>
</dbReference>
<keyword evidence="2" id="KW-0813">Transport</keyword>
<protein>
    <submittedName>
        <fullName evidence="9">Gamma-aminobutyrate permease</fullName>
    </submittedName>
</protein>
<feature type="transmembrane region" description="Helical" evidence="7">
    <location>
        <begin position="472"/>
        <end position="492"/>
    </location>
</feature>
<dbReference type="Pfam" id="PF00324">
    <property type="entry name" value="AA_permease"/>
    <property type="match status" value="1"/>
</dbReference>
<dbReference type="NCBIfam" id="NF008094">
    <property type="entry name" value="PRK10836.1"/>
    <property type="match status" value="1"/>
</dbReference>
<reference evidence="9 10" key="1">
    <citation type="submission" date="2017-11" db="EMBL/GenBank/DDBJ databases">
        <title>Comparitive Functional Genomics of Dry Heat Resistant strains isolated from the Viking Spacecraft.</title>
        <authorList>
            <person name="Seuylemezian A."/>
            <person name="Cooper K."/>
            <person name="Vaishampayan P."/>
        </authorList>
    </citation>
    <scope>NUCLEOTIDE SEQUENCE [LARGE SCALE GENOMIC DNA]</scope>
    <source>
        <strain evidence="9 10">V1-29</strain>
    </source>
</reference>
<dbReference type="OrthoDB" id="9780162at2"/>
<evidence type="ECO:0000256" key="2">
    <source>
        <dbReference type="ARBA" id="ARBA00022448"/>
    </source>
</evidence>
<feature type="transmembrane region" description="Helical" evidence="7">
    <location>
        <begin position="190"/>
        <end position="211"/>
    </location>
</feature>
<keyword evidence="10" id="KW-1185">Reference proteome</keyword>
<organism evidence="9 10">
    <name type="scientific">Peribacillus deserti</name>
    <dbReference type="NCBI Taxonomy" id="673318"/>
    <lineage>
        <taxon>Bacteria</taxon>
        <taxon>Bacillati</taxon>
        <taxon>Bacillota</taxon>
        <taxon>Bacilli</taxon>
        <taxon>Bacillales</taxon>
        <taxon>Bacillaceae</taxon>
        <taxon>Peribacillus</taxon>
    </lineage>
</organism>
<dbReference type="Proteomes" id="UP000234748">
    <property type="component" value="Unassembled WGS sequence"/>
</dbReference>
<evidence type="ECO:0000256" key="7">
    <source>
        <dbReference type="SAM" id="Phobius"/>
    </source>
</evidence>
<evidence type="ECO:0000256" key="5">
    <source>
        <dbReference type="ARBA" id="ARBA00022989"/>
    </source>
</evidence>
<feature type="transmembrane region" description="Helical" evidence="7">
    <location>
        <begin position="316"/>
        <end position="337"/>
    </location>
</feature>
<keyword evidence="4" id="KW-0029">Amino-acid transport</keyword>
<evidence type="ECO:0000256" key="6">
    <source>
        <dbReference type="ARBA" id="ARBA00023136"/>
    </source>
</evidence>
<dbReference type="PROSITE" id="PS00218">
    <property type="entry name" value="AMINO_ACID_PERMEASE_1"/>
    <property type="match status" value="1"/>
</dbReference>
<dbReference type="InterPro" id="IPR004841">
    <property type="entry name" value="AA-permease/SLC12A_dom"/>
</dbReference>
<dbReference type="InterPro" id="IPR004840">
    <property type="entry name" value="Amino_acid_permease_CS"/>
</dbReference>
<dbReference type="PANTHER" id="PTHR43341">
    <property type="entry name" value="AMINO ACID PERMEASE"/>
    <property type="match status" value="1"/>
</dbReference>